<dbReference type="EMBL" id="CP042433">
    <property type="protein sequence ID" value="QEC54468.1"/>
    <property type="molecule type" value="Genomic_DNA"/>
</dbReference>
<keyword evidence="2" id="KW-0812">Transmembrane</keyword>
<dbReference type="KEGG" id="fgg:FSB75_00665"/>
<sequence>MFSLIFFGIVAFILIVGMVVTAMRKKSRALPERPDEETSYKKGSPREADRPLRSRSAFNERTIGNPGSVMPASNKNLPPDSSNENDTNANDGPANRPVV</sequence>
<proteinExistence type="predicted"/>
<accession>A0A5B8UD93</accession>
<dbReference type="AlphaFoldDB" id="A0A5B8UD93"/>
<feature type="compositionally biased region" description="Polar residues" evidence="1">
    <location>
        <begin position="71"/>
        <end position="90"/>
    </location>
</feature>
<feature type="compositionally biased region" description="Basic and acidic residues" evidence="1">
    <location>
        <begin position="29"/>
        <end position="52"/>
    </location>
</feature>
<reference evidence="3 4" key="1">
    <citation type="journal article" date="2015" name="Int. J. Syst. Evol. Microbiol.">
        <title>Flavisolibacter ginsenosidimutans sp. nov., with ginsenoside-converting activity isolated from soil used for cultivating ginseng.</title>
        <authorList>
            <person name="Zhao Y."/>
            <person name="Liu Q."/>
            <person name="Kang M.S."/>
            <person name="Jin F."/>
            <person name="Yu H."/>
            <person name="Im W.T."/>
        </authorList>
    </citation>
    <scope>NUCLEOTIDE SEQUENCE [LARGE SCALE GENOMIC DNA]</scope>
    <source>
        <strain evidence="3 4">Gsoil 636</strain>
    </source>
</reference>
<organism evidence="3 4">
    <name type="scientific">Flavisolibacter ginsenosidimutans</name>
    <dbReference type="NCBI Taxonomy" id="661481"/>
    <lineage>
        <taxon>Bacteria</taxon>
        <taxon>Pseudomonadati</taxon>
        <taxon>Bacteroidota</taxon>
        <taxon>Chitinophagia</taxon>
        <taxon>Chitinophagales</taxon>
        <taxon>Chitinophagaceae</taxon>
        <taxon>Flavisolibacter</taxon>
    </lineage>
</organism>
<feature type="region of interest" description="Disordered" evidence="1">
    <location>
        <begin position="25"/>
        <end position="99"/>
    </location>
</feature>
<dbReference type="RefSeq" id="WP_146781424.1">
    <property type="nucleotide sequence ID" value="NZ_BAABIO010000006.1"/>
</dbReference>
<protein>
    <submittedName>
        <fullName evidence="3">Uncharacterized protein</fullName>
    </submittedName>
</protein>
<evidence type="ECO:0000313" key="4">
    <source>
        <dbReference type="Proteomes" id="UP000321204"/>
    </source>
</evidence>
<evidence type="ECO:0000313" key="3">
    <source>
        <dbReference type="EMBL" id="QEC54468.1"/>
    </source>
</evidence>
<evidence type="ECO:0000256" key="1">
    <source>
        <dbReference type="SAM" id="MobiDB-lite"/>
    </source>
</evidence>
<feature type="transmembrane region" description="Helical" evidence="2">
    <location>
        <begin position="6"/>
        <end position="23"/>
    </location>
</feature>
<gene>
    <name evidence="3" type="ORF">FSB75_00665</name>
</gene>
<dbReference type="Proteomes" id="UP000321204">
    <property type="component" value="Chromosome"/>
</dbReference>
<keyword evidence="4" id="KW-1185">Reference proteome</keyword>
<name>A0A5B8UD93_9BACT</name>
<evidence type="ECO:0000256" key="2">
    <source>
        <dbReference type="SAM" id="Phobius"/>
    </source>
</evidence>
<keyword evidence="2" id="KW-0472">Membrane</keyword>
<keyword evidence="2" id="KW-1133">Transmembrane helix</keyword>